<evidence type="ECO:0000256" key="1">
    <source>
        <dbReference type="ARBA" id="ARBA00000085"/>
    </source>
</evidence>
<feature type="domain" description="Histidine kinase" evidence="8">
    <location>
        <begin position="213"/>
        <end position="418"/>
    </location>
</feature>
<keyword evidence="3" id="KW-0808">Transferase</keyword>
<dbReference type="PANTHER" id="PTHR44936">
    <property type="entry name" value="SENSOR PROTEIN CREC"/>
    <property type="match status" value="1"/>
</dbReference>
<dbReference type="InterPro" id="IPR005467">
    <property type="entry name" value="His_kinase_dom"/>
</dbReference>
<keyword evidence="7" id="KW-0812">Transmembrane</keyword>
<dbReference type="EMBL" id="FOLO01000003">
    <property type="protein sequence ID" value="SFB97812.1"/>
    <property type="molecule type" value="Genomic_DNA"/>
</dbReference>
<evidence type="ECO:0000256" key="2">
    <source>
        <dbReference type="ARBA" id="ARBA00012438"/>
    </source>
</evidence>
<accession>A0A1I1FFQ1</accession>
<evidence type="ECO:0000259" key="8">
    <source>
        <dbReference type="PROSITE" id="PS50109"/>
    </source>
</evidence>
<evidence type="ECO:0000256" key="6">
    <source>
        <dbReference type="ARBA" id="ARBA00022840"/>
    </source>
</evidence>
<dbReference type="PROSITE" id="PS50109">
    <property type="entry name" value="HIS_KIN"/>
    <property type="match status" value="1"/>
</dbReference>
<feature type="transmembrane region" description="Helical" evidence="7">
    <location>
        <begin position="159"/>
        <end position="181"/>
    </location>
</feature>
<dbReference type="PANTHER" id="PTHR44936:SF10">
    <property type="entry name" value="SENSOR PROTEIN RSTB"/>
    <property type="match status" value="1"/>
</dbReference>
<protein>
    <recommendedName>
        <fullName evidence="2">histidine kinase</fullName>
        <ecNumber evidence="2">2.7.13.3</ecNumber>
    </recommendedName>
</protein>
<dbReference type="SUPFAM" id="SSF55874">
    <property type="entry name" value="ATPase domain of HSP90 chaperone/DNA topoisomerase II/histidine kinase"/>
    <property type="match status" value="1"/>
</dbReference>
<feature type="transmembrane region" description="Helical" evidence="7">
    <location>
        <begin position="24"/>
        <end position="45"/>
    </location>
</feature>
<dbReference type="STRING" id="1123010.SAMN02745724_00605"/>
<dbReference type="GO" id="GO:0005886">
    <property type="term" value="C:plasma membrane"/>
    <property type="evidence" value="ECO:0007669"/>
    <property type="project" value="TreeGrafter"/>
</dbReference>
<dbReference type="RefSeq" id="WP_245763742.1">
    <property type="nucleotide sequence ID" value="NZ_FOLO01000003.1"/>
</dbReference>
<feature type="transmembrane region" description="Helical" evidence="7">
    <location>
        <begin position="51"/>
        <end position="72"/>
    </location>
</feature>
<comment type="catalytic activity">
    <reaction evidence="1">
        <text>ATP + protein L-histidine = ADP + protein N-phospho-L-histidine.</text>
        <dbReference type="EC" id="2.7.13.3"/>
    </reaction>
</comment>
<keyword evidence="4" id="KW-0547">Nucleotide-binding</keyword>
<name>A0A1I1FFQ1_9GAMM</name>
<dbReference type="InterPro" id="IPR036890">
    <property type="entry name" value="HATPase_C_sf"/>
</dbReference>
<organism evidence="9 10">
    <name type="scientific">Pseudoalteromonas denitrificans DSM 6059</name>
    <dbReference type="NCBI Taxonomy" id="1123010"/>
    <lineage>
        <taxon>Bacteria</taxon>
        <taxon>Pseudomonadati</taxon>
        <taxon>Pseudomonadota</taxon>
        <taxon>Gammaproteobacteria</taxon>
        <taxon>Alteromonadales</taxon>
        <taxon>Pseudoalteromonadaceae</taxon>
        <taxon>Pseudoalteromonas</taxon>
    </lineage>
</organism>
<keyword evidence="7" id="KW-1133">Transmembrane helix</keyword>
<gene>
    <name evidence="9" type="ORF">SAMN02745724_00605</name>
</gene>
<keyword evidence="5 9" id="KW-0418">Kinase</keyword>
<dbReference type="EC" id="2.7.13.3" evidence="2"/>
<proteinExistence type="predicted"/>
<keyword evidence="7" id="KW-0472">Membrane</keyword>
<dbReference type="Gene3D" id="3.30.565.10">
    <property type="entry name" value="Histidine kinase-like ATPase, C-terminal domain"/>
    <property type="match status" value="1"/>
</dbReference>
<dbReference type="InterPro" id="IPR003594">
    <property type="entry name" value="HATPase_dom"/>
</dbReference>
<evidence type="ECO:0000256" key="5">
    <source>
        <dbReference type="ARBA" id="ARBA00022777"/>
    </source>
</evidence>
<feature type="transmembrane region" description="Helical" evidence="7">
    <location>
        <begin position="111"/>
        <end position="138"/>
    </location>
</feature>
<dbReference type="Pfam" id="PF02518">
    <property type="entry name" value="HATPase_c"/>
    <property type="match status" value="1"/>
</dbReference>
<evidence type="ECO:0000256" key="3">
    <source>
        <dbReference type="ARBA" id="ARBA00022679"/>
    </source>
</evidence>
<dbReference type="Proteomes" id="UP000198862">
    <property type="component" value="Unassembled WGS sequence"/>
</dbReference>
<evidence type="ECO:0000256" key="4">
    <source>
        <dbReference type="ARBA" id="ARBA00022741"/>
    </source>
</evidence>
<evidence type="ECO:0000313" key="10">
    <source>
        <dbReference type="Proteomes" id="UP000198862"/>
    </source>
</evidence>
<evidence type="ECO:0000256" key="7">
    <source>
        <dbReference type="SAM" id="Phobius"/>
    </source>
</evidence>
<keyword evidence="10" id="KW-1185">Reference proteome</keyword>
<evidence type="ECO:0000313" key="9">
    <source>
        <dbReference type="EMBL" id="SFB97812.1"/>
    </source>
</evidence>
<dbReference type="GO" id="GO:0000155">
    <property type="term" value="F:phosphorelay sensor kinase activity"/>
    <property type="evidence" value="ECO:0007669"/>
    <property type="project" value="TreeGrafter"/>
</dbReference>
<dbReference type="AlphaFoldDB" id="A0A1I1FFQ1"/>
<dbReference type="InterPro" id="IPR050980">
    <property type="entry name" value="2C_sensor_his_kinase"/>
</dbReference>
<keyword evidence="6" id="KW-0067">ATP-binding</keyword>
<feature type="transmembrane region" description="Helical" evidence="7">
    <location>
        <begin position="79"/>
        <end position="99"/>
    </location>
</feature>
<reference evidence="9 10" key="1">
    <citation type="submission" date="2016-10" db="EMBL/GenBank/DDBJ databases">
        <authorList>
            <person name="de Groot N.N."/>
        </authorList>
    </citation>
    <scope>NUCLEOTIDE SEQUENCE [LARGE SCALE GENOMIC DNA]</scope>
    <source>
        <strain evidence="9 10">DSM 6059</strain>
    </source>
</reference>
<dbReference type="GO" id="GO:0005524">
    <property type="term" value="F:ATP binding"/>
    <property type="evidence" value="ECO:0007669"/>
    <property type="project" value="UniProtKB-KW"/>
</dbReference>
<sequence>MNIILIKRMYFFDFKATTAIQRLFLLRTIAIIIQFTTVLAVYFIMSLKIALQPLLIVIGVETLFHLLSILYFKKRISTHIGILMQILADVMFLTVLMSYSGGATNAFVSLLLMPIVIAAVSLPARLLSIISVSAILAYSGLLIKMPVHSMHQMDMSNHFIGMWANFLLSVIVVTFVVGAMAKVITSRERALAKQREEQLRSEQLLALGVASAQVTHQLATPLSNLQLLFDELIENYPNDPAVTAMNFPLKQCSEQLGYFRSLATSIRENKKELLYIEEMLSGLIDSTKLNFPLLELDIVKDGNCEIETIQIETDAMFLPALLNLIQNGVKANEKNNQNKLILKLYLNDNSLHLELRDFGPGLKTQSGLLGEKLVKSDSGLGMAILLSNSTFERLGGDLKLYNHPEQGAIAHVTISVRKT</sequence>